<keyword evidence="4" id="KW-0812">Transmembrane</keyword>
<dbReference type="PANTHER" id="PTHR24348:SF68">
    <property type="entry name" value="SERINE_THREONINE-PROTEIN KINASE ATG1C"/>
    <property type="match status" value="1"/>
</dbReference>
<dbReference type="InterPro" id="IPR011009">
    <property type="entry name" value="Kinase-like_dom_sf"/>
</dbReference>
<keyword evidence="2 3" id="KW-0067">ATP-binding</keyword>
<keyword evidence="4" id="KW-0472">Membrane</keyword>
<feature type="binding site" evidence="3">
    <location>
        <position position="189"/>
    </location>
    <ligand>
        <name>ATP</name>
        <dbReference type="ChEBI" id="CHEBI:30616"/>
    </ligand>
</feature>
<evidence type="ECO:0000256" key="3">
    <source>
        <dbReference type="PROSITE-ProRule" id="PRU10141"/>
    </source>
</evidence>
<organism evidence="6 7">
    <name type="scientific">Aureliella helgolandensis</name>
    <dbReference type="NCBI Taxonomy" id="2527968"/>
    <lineage>
        <taxon>Bacteria</taxon>
        <taxon>Pseudomonadati</taxon>
        <taxon>Planctomycetota</taxon>
        <taxon>Planctomycetia</taxon>
        <taxon>Pirellulales</taxon>
        <taxon>Pirellulaceae</taxon>
        <taxon>Aureliella</taxon>
    </lineage>
</organism>
<proteinExistence type="predicted"/>
<reference evidence="6 7" key="1">
    <citation type="submission" date="2019-02" db="EMBL/GenBank/DDBJ databases">
        <title>Deep-cultivation of Planctomycetes and their phenomic and genomic characterization uncovers novel biology.</title>
        <authorList>
            <person name="Wiegand S."/>
            <person name="Jogler M."/>
            <person name="Boedeker C."/>
            <person name="Pinto D."/>
            <person name="Vollmers J."/>
            <person name="Rivas-Marin E."/>
            <person name="Kohn T."/>
            <person name="Peeters S.H."/>
            <person name="Heuer A."/>
            <person name="Rast P."/>
            <person name="Oberbeckmann S."/>
            <person name="Bunk B."/>
            <person name="Jeske O."/>
            <person name="Meyerdierks A."/>
            <person name="Storesund J.E."/>
            <person name="Kallscheuer N."/>
            <person name="Luecker S."/>
            <person name="Lage O.M."/>
            <person name="Pohl T."/>
            <person name="Merkel B.J."/>
            <person name="Hornburger P."/>
            <person name="Mueller R.-W."/>
            <person name="Bruemmer F."/>
            <person name="Labrenz M."/>
            <person name="Spormann A.M."/>
            <person name="Op den Camp H."/>
            <person name="Overmann J."/>
            <person name="Amann R."/>
            <person name="Jetten M.S.M."/>
            <person name="Mascher T."/>
            <person name="Medema M.H."/>
            <person name="Devos D.P."/>
            <person name="Kaster A.-K."/>
            <person name="Ovreas L."/>
            <person name="Rohde M."/>
            <person name="Galperin M.Y."/>
            <person name="Jogler C."/>
        </authorList>
    </citation>
    <scope>NUCLEOTIDE SEQUENCE [LARGE SCALE GENOMIC DNA]</scope>
    <source>
        <strain evidence="6 7">Q31a</strain>
    </source>
</reference>
<keyword evidence="6" id="KW-0418">Kinase</keyword>
<dbReference type="InterPro" id="IPR008271">
    <property type="entry name" value="Ser/Thr_kinase_AS"/>
</dbReference>
<dbReference type="RefSeq" id="WP_197356032.1">
    <property type="nucleotide sequence ID" value="NZ_CP036298.1"/>
</dbReference>
<dbReference type="PROSITE" id="PS00108">
    <property type="entry name" value="PROTEIN_KINASE_ST"/>
    <property type="match status" value="1"/>
</dbReference>
<dbReference type="SMART" id="SM00220">
    <property type="entry name" value="S_TKc"/>
    <property type="match status" value="1"/>
</dbReference>
<feature type="transmembrane region" description="Helical" evidence="4">
    <location>
        <begin position="533"/>
        <end position="554"/>
    </location>
</feature>
<dbReference type="AlphaFoldDB" id="A0A518G0R7"/>
<feature type="transmembrane region" description="Helical" evidence="4">
    <location>
        <begin position="616"/>
        <end position="647"/>
    </location>
</feature>
<gene>
    <name evidence="6" type="primary">prkC_3</name>
    <name evidence="6" type="ORF">Q31a_04130</name>
</gene>
<protein>
    <submittedName>
        <fullName evidence="6">Serine/threonine-protein kinase PrkC</fullName>
        <ecNumber evidence="6">2.7.11.1</ecNumber>
    </submittedName>
</protein>
<dbReference type="KEGG" id="ahel:Q31a_04130"/>
<evidence type="ECO:0000313" key="6">
    <source>
        <dbReference type="EMBL" id="QDV22130.1"/>
    </source>
</evidence>
<keyword evidence="6" id="KW-0808">Transferase</keyword>
<evidence type="ECO:0000313" key="7">
    <source>
        <dbReference type="Proteomes" id="UP000318017"/>
    </source>
</evidence>
<feature type="transmembrane region" description="Helical" evidence="4">
    <location>
        <begin position="490"/>
        <end position="513"/>
    </location>
</feature>
<dbReference type="InterPro" id="IPR000719">
    <property type="entry name" value="Prot_kinase_dom"/>
</dbReference>
<feature type="transmembrane region" description="Helical" evidence="4">
    <location>
        <begin position="575"/>
        <end position="596"/>
    </location>
</feature>
<keyword evidence="7" id="KW-1185">Reference proteome</keyword>
<dbReference type="CDD" id="cd14014">
    <property type="entry name" value="STKc_PknB_like"/>
    <property type="match status" value="1"/>
</dbReference>
<dbReference type="Proteomes" id="UP000318017">
    <property type="component" value="Chromosome"/>
</dbReference>
<feature type="transmembrane region" description="Helical" evidence="4">
    <location>
        <begin position="673"/>
        <end position="693"/>
    </location>
</feature>
<dbReference type="GO" id="GO:0004674">
    <property type="term" value="F:protein serine/threonine kinase activity"/>
    <property type="evidence" value="ECO:0007669"/>
    <property type="project" value="UniProtKB-EC"/>
</dbReference>
<keyword evidence="4" id="KW-1133">Transmembrane helix</keyword>
<dbReference type="EC" id="2.7.11.1" evidence="6"/>
<dbReference type="PROSITE" id="PS00107">
    <property type="entry name" value="PROTEIN_KINASE_ATP"/>
    <property type="match status" value="1"/>
</dbReference>
<accession>A0A518G0R7</accession>
<name>A0A518G0R7_9BACT</name>
<dbReference type="PANTHER" id="PTHR24348">
    <property type="entry name" value="SERINE/THREONINE-PROTEIN KINASE UNC-51-RELATED"/>
    <property type="match status" value="1"/>
</dbReference>
<dbReference type="Pfam" id="PF00069">
    <property type="entry name" value="Pkinase"/>
    <property type="match status" value="1"/>
</dbReference>
<sequence>MNEEPQINETLVLETIEASFALLELSLEKLAAIAPVTRPEQILELLPSAALHSAKLVVVELIKFDLSAAAEAGELRRLEFYWPVMGRALPQEQIPFDLVLEEVQLLRGAGENPRWEDYRQRFPDLAATIGKWLAGDQPEAFQGATSAVPELQINTLVDDFFVLKQLGQGAFARVYLARQESMQRLVALKATKRGSEEPQALSQLDHPNIVRVYDQREIAEPKTILLYMQYLAGGTLADCIKRLRTTDSKERSGQLVLESIDQNLLSASQSVPEQSPIRTQVSQLPWPELVAWIGIQLADGLGYATRKGIIHRDIKPANILLSAEAIPKLVDFNVSCSGLSGRAGAAAYFGGSLAYMSPEQLQVADPTVRKPATELDGRSDLYALGIVLWELWQGKRPWASQQVAGSWTEAVSIQRSVRNETFATVTPALSATERVLEKVLRRLLAIEPEDRPGSGSEVAGRLRLAFYPDLAQRFEPDPSSVAGRLFNASVLLIGGVLIFGPNTAASVFNYFYNQSRMQELQPLIPKIAEDFEFVAGLVNGIVFPLGGILFWMVMRPIVRIVHQARKGLPASPKDITTLLNIGNLATIVCGILWTVSGVVFATTFASMHSEFGGADAFHFFISLVLCGGVAWVYPYFGMTLLALLIYYPQAIAPTMNDPEFDQRCQRIRNHSRWYLLSAAAIPLTAVALLVLRAEIPRQTLVAGCCITGVGLLASFFAFQKLEQTMQQLSKVLGDHKRSVW</sequence>
<dbReference type="GO" id="GO:0005737">
    <property type="term" value="C:cytoplasm"/>
    <property type="evidence" value="ECO:0007669"/>
    <property type="project" value="TreeGrafter"/>
</dbReference>
<dbReference type="Gene3D" id="1.10.510.10">
    <property type="entry name" value="Transferase(Phosphotransferase) domain 1"/>
    <property type="match status" value="1"/>
</dbReference>
<dbReference type="InterPro" id="IPR017441">
    <property type="entry name" value="Protein_kinase_ATP_BS"/>
</dbReference>
<dbReference type="Gene3D" id="3.30.200.20">
    <property type="entry name" value="Phosphorylase Kinase, domain 1"/>
    <property type="match status" value="1"/>
</dbReference>
<dbReference type="GO" id="GO:0005524">
    <property type="term" value="F:ATP binding"/>
    <property type="evidence" value="ECO:0007669"/>
    <property type="project" value="UniProtKB-UniRule"/>
</dbReference>
<evidence type="ECO:0000256" key="1">
    <source>
        <dbReference type="ARBA" id="ARBA00022741"/>
    </source>
</evidence>
<evidence type="ECO:0000259" key="5">
    <source>
        <dbReference type="PROSITE" id="PS50011"/>
    </source>
</evidence>
<feature type="domain" description="Protein kinase" evidence="5">
    <location>
        <begin position="160"/>
        <end position="467"/>
    </location>
</feature>
<feature type="transmembrane region" description="Helical" evidence="4">
    <location>
        <begin position="699"/>
        <end position="718"/>
    </location>
</feature>
<dbReference type="InterPro" id="IPR045269">
    <property type="entry name" value="Atg1-like"/>
</dbReference>
<evidence type="ECO:0000256" key="2">
    <source>
        <dbReference type="ARBA" id="ARBA00022840"/>
    </source>
</evidence>
<dbReference type="PROSITE" id="PS50011">
    <property type="entry name" value="PROTEIN_KINASE_DOM"/>
    <property type="match status" value="1"/>
</dbReference>
<evidence type="ECO:0000256" key="4">
    <source>
        <dbReference type="SAM" id="Phobius"/>
    </source>
</evidence>
<dbReference type="EMBL" id="CP036298">
    <property type="protein sequence ID" value="QDV22130.1"/>
    <property type="molecule type" value="Genomic_DNA"/>
</dbReference>
<dbReference type="SUPFAM" id="SSF56112">
    <property type="entry name" value="Protein kinase-like (PK-like)"/>
    <property type="match status" value="1"/>
</dbReference>
<keyword evidence="1 3" id="KW-0547">Nucleotide-binding</keyword>